<dbReference type="Proteomes" id="UP000683925">
    <property type="component" value="Unassembled WGS sequence"/>
</dbReference>
<gene>
    <name evidence="1" type="ORF">POCTA_138.1.T1850022</name>
</gene>
<name>A0A8S1YRZ2_PAROT</name>
<evidence type="ECO:0000313" key="2">
    <source>
        <dbReference type="Proteomes" id="UP000683925"/>
    </source>
</evidence>
<organism evidence="1 2">
    <name type="scientific">Paramecium octaurelia</name>
    <dbReference type="NCBI Taxonomy" id="43137"/>
    <lineage>
        <taxon>Eukaryota</taxon>
        <taxon>Sar</taxon>
        <taxon>Alveolata</taxon>
        <taxon>Ciliophora</taxon>
        <taxon>Intramacronucleata</taxon>
        <taxon>Oligohymenophorea</taxon>
        <taxon>Peniculida</taxon>
        <taxon>Parameciidae</taxon>
        <taxon>Paramecium</taxon>
    </lineage>
</organism>
<sequence>MKTQMVKILDEATKDSLYNQQTIVKDIVLNLRRKMNIQDTEQNT</sequence>
<evidence type="ECO:0000313" key="1">
    <source>
        <dbReference type="EMBL" id="CAD8214674.1"/>
    </source>
</evidence>
<reference evidence="1" key="1">
    <citation type="submission" date="2021-01" db="EMBL/GenBank/DDBJ databases">
        <authorList>
            <consortium name="Genoscope - CEA"/>
            <person name="William W."/>
        </authorList>
    </citation>
    <scope>NUCLEOTIDE SEQUENCE</scope>
</reference>
<accession>A0A8S1YRZ2</accession>
<proteinExistence type="predicted"/>
<dbReference type="AlphaFoldDB" id="A0A8S1YRZ2"/>
<keyword evidence="2" id="KW-1185">Reference proteome</keyword>
<protein>
    <submittedName>
        <fullName evidence="1">Uncharacterized protein</fullName>
    </submittedName>
</protein>
<comment type="caution">
    <text evidence="1">The sequence shown here is derived from an EMBL/GenBank/DDBJ whole genome shotgun (WGS) entry which is preliminary data.</text>
</comment>
<dbReference type="EMBL" id="CAJJDP010000189">
    <property type="protein sequence ID" value="CAD8214674.1"/>
    <property type="molecule type" value="Genomic_DNA"/>
</dbReference>